<reference evidence="3" key="1">
    <citation type="submission" date="2019-08" db="EMBL/GenBank/DDBJ databases">
        <authorList>
            <person name="Kucharzyk K."/>
            <person name="Murdoch R.W."/>
            <person name="Higgins S."/>
            <person name="Loffler F."/>
        </authorList>
    </citation>
    <scope>NUCLEOTIDE SEQUENCE</scope>
</reference>
<feature type="compositionally biased region" description="Basic and acidic residues" evidence="1">
    <location>
        <begin position="8"/>
        <end position="23"/>
    </location>
</feature>
<dbReference type="InterPro" id="IPR026834">
    <property type="entry name" value="LHH"/>
</dbReference>
<accession>A0A645BPW7</accession>
<dbReference type="AlphaFoldDB" id="A0A645BPW7"/>
<feature type="domain" description="LHH" evidence="2">
    <location>
        <begin position="117"/>
        <end position="196"/>
    </location>
</feature>
<protein>
    <recommendedName>
        <fullName evidence="2">LHH domain-containing protein</fullName>
    </recommendedName>
</protein>
<name>A0A645BPW7_9ZZZZ</name>
<organism evidence="3">
    <name type="scientific">bioreactor metagenome</name>
    <dbReference type="NCBI Taxonomy" id="1076179"/>
    <lineage>
        <taxon>unclassified sequences</taxon>
        <taxon>metagenomes</taxon>
        <taxon>ecological metagenomes</taxon>
    </lineage>
</organism>
<proteinExistence type="predicted"/>
<feature type="compositionally biased region" description="Low complexity" evidence="1">
    <location>
        <begin position="24"/>
        <end position="36"/>
    </location>
</feature>
<feature type="region of interest" description="Disordered" evidence="1">
    <location>
        <begin position="1"/>
        <end position="69"/>
    </location>
</feature>
<evidence type="ECO:0000313" key="3">
    <source>
        <dbReference type="EMBL" id="MPM63844.1"/>
    </source>
</evidence>
<dbReference type="Pfam" id="PF14411">
    <property type="entry name" value="LHH"/>
    <property type="match status" value="1"/>
</dbReference>
<gene>
    <name evidence="3" type="ORF">SDC9_110728</name>
</gene>
<evidence type="ECO:0000259" key="2">
    <source>
        <dbReference type="Pfam" id="PF14411"/>
    </source>
</evidence>
<dbReference type="EMBL" id="VSSQ01019633">
    <property type="protein sequence ID" value="MPM63844.1"/>
    <property type="molecule type" value="Genomic_DNA"/>
</dbReference>
<comment type="caution">
    <text evidence="3">The sequence shown here is derived from an EMBL/GenBank/DDBJ whole genome shotgun (WGS) entry which is preliminary data.</text>
</comment>
<evidence type="ECO:0000256" key="1">
    <source>
        <dbReference type="SAM" id="MobiDB-lite"/>
    </source>
</evidence>
<sequence>MRYAGNKVEGEGIDRDTDTDSRGAEAPAEPTAPQTENVQQSESAEAGQNAGAEEDFSHQGVEDAAEGAGSVASGKIYTPVDYKGTVKVNGEVKDVSRRVYQRNDINISYFDETTGLTNLERMQAGKPPIGTDGNPVELHHVLQQEVGPMAELREVTHQQYYSQLHGLVGNGASFRNDPLLNKQYNNFRYNYWKWRASLITGGK</sequence>